<dbReference type="InterPro" id="IPR035992">
    <property type="entry name" value="Ricin_B-like_lectins"/>
</dbReference>
<gene>
    <name evidence="1" type="ORF">PACLA_8A012832</name>
</gene>
<dbReference type="EMBL" id="CACRXK020007931">
    <property type="protein sequence ID" value="CAB4013570.1"/>
    <property type="molecule type" value="Genomic_DNA"/>
</dbReference>
<reference evidence="1" key="1">
    <citation type="submission" date="2020-04" db="EMBL/GenBank/DDBJ databases">
        <authorList>
            <person name="Alioto T."/>
            <person name="Alioto T."/>
            <person name="Gomez Garrido J."/>
        </authorList>
    </citation>
    <scope>NUCLEOTIDE SEQUENCE</scope>
    <source>
        <strain evidence="1">A484AB</strain>
    </source>
</reference>
<evidence type="ECO:0000313" key="2">
    <source>
        <dbReference type="Proteomes" id="UP001152795"/>
    </source>
</evidence>
<keyword evidence="2" id="KW-1185">Reference proteome</keyword>
<protein>
    <submittedName>
        <fullName evidence="1">Uncharacterized protein</fullName>
    </submittedName>
</protein>
<name>A0A6S7IBU2_PARCT</name>
<dbReference type="Proteomes" id="UP001152795">
    <property type="component" value="Unassembled WGS sequence"/>
</dbReference>
<proteinExistence type="predicted"/>
<dbReference type="AlphaFoldDB" id="A0A6S7IBU2"/>
<accession>A0A6S7IBU2</accession>
<comment type="caution">
    <text evidence="1">The sequence shown here is derived from an EMBL/GenBank/DDBJ whole genome shotgun (WGS) entry which is preliminary data.</text>
</comment>
<sequence>MAAETTSNQLDRESKYTGNLNQLWLYTPSKKLLNLKTLECLDGKDNLRVALRRCTVDRNATQMWHCNSSADKLYGIYDGAKWYLDFTSSRFYMGFDANYKWVANKGAVSRSICDIPDTYKGCYRFTDGTSVKRFSSKPQLKNCTGKFDGDCFQKYKISAPIFSGDGHSSNCSIVWQESYFSVNDQPWKKFRWYENNFHHGGTELQPGVIEFEFHEDAKRVWAGALMKLEVHCQDYNPFTQKAAFENQCMLLKFDGVFNESLHKCLATHHPTKTPDWRKGRPESSNPDSRYKSSAIALSVVLAVVLLIVIVVTVMVYRRHSTRAWVATNGVDDDVSAKPFCDTEDRF</sequence>
<dbReference type="SUPFAM" id="SSF50370">
    <property type="entry name" value="Ricin B-like lectins"/>
    <property type="match status" value="1"/>
</dbReference>
<organism evidence="1 2">
    <name type="scientific">Paramuricea clavata</name>
    <name type="common">Red gorgonian</name>
    <name type="synonym">Violescent sea-whip</name>
    <dbReference type="NCBI Taxonomy" id="317549"/>
    <lineage>
        <taxon>Eukaryota</taxon>
        <taxon>Metazoa</taxon>
        <taxon>Cnidaria</taxon>
        <taxon>Anthozoa</taxon>
        <taxon>Octocorallia</taxon>
        <taxon>Malacalcyonacea</taxon>
        <taxon>Plexauridae</taxon>
        <taxon>Paramuricea</taxon>
    </lineage>
</organism>
<dbReference type="Gene3D" id="2.80.10.50">
    <property type="match status" value="1"/>
</dbReference>
<evidence type="ECO:0000313" key="1">
    <source>
        <dbReference type="EMBL" id="CAB4013570.1"/>
    </source>
</evidence>